<protein>
    <submittedName>
        <fullName evidence="1">Uncharacterized protein</fullName>
    </submittedName>
</protein>
<sequence>MIRHLRRRWGYSMQLIIDQATFGLAGIEQLEDEQLVQLHRDLERAQDCMREGISFEDAGLLQAHF</sequence>
<reference evidence="1" key="1">
    <citation type="submission" date="2022-07" db="EMBL/GenBank/DDBJ databases">
        <authorList>
            <consortium name="Clinical and Environmental Microbiology Branch: Whole genome sequencing antimicrobial resistance pathogens in the healthcare setting"/>
        </authorList>
    </citation>
    <scope>NUCLEOTIDE SEQUENCE</scope>
    <source>
        <strain evidence="1">Stenotrophomonas_maltophilia_2021CK-00905</strain>
    </source>
</reference>
<name>A0AAI9CC30_STEMA</name>
<dbReference type="Proteomes" id="UP001214521">
    <property type="component" value="Unassembled WGS sequence"/>
</dbReference>
<gene>
    <name evidence="1" type="ORF">QEK83_002436</name>
</gene>
<organism evidence="1 2">
    <name type="scientific">Stenotrophomonas maltophilia</name>
    <name type="common">Pseudomonas maltophilia</name>
    <name type="synonym">Xanthomonas maltophilia</name>
    <dbReference type="NCBI Taxonomy" id="40324"/>
    <lineage>
        <taxon>Bacteria</taxon>
        <taxon>Pseudomonadati</taxon>
        <taxon>Pseudomonadota</taxon>
        <taxon>Gammaproteobacteria</taxon>
        <taxon>Lysobacterales</taxon>
        <taxon>Lysobacteraceae</taxon>
        <taxon>Stenotrophomonas</taxon>
        <taxon>Stenotrophomonas maltophilia group</taxon>
    </lineage>
</organism>
<comment type="caution">
    <text evidence="1">The sequence shown here is derived from an EMBL/GenBank/DDBJ whole genome shotgun (WGS) entry which is preliminary data.</text>
</comment>
<evidence type="ECO:0000313" key="2">
    <source>
        <dbReference type="Proteomes" id="UP001214521"/>
    </source>
</evidence>
<evidence type="ECO:0000313" key="1">
    <source>
        <dbReference type="EMBL" id="EKT4441776.1"/>
    </source>
</evidence>
<accession>A0AAI9CC30</accession>
<proteinExistence type="predicted"/>
<dbReference type="EMBL" id="ABLOMU010000024">
    <property type="protein sequence ID" value="EKT4441776.1"/>
    <property type="molecule type" value="Genomic_DNA"/>
</dbReference>
<dbReference type="AlphaFoldDB" id="A0AAI9CC30"/>